<feature type="transmembrane region" description="Helical" evidence="1">
    <location>
        <begin position="69"/>
        <end position="94"/>
    </location>
</feature>
<sequence>MQQLFIAPIAIALITLGAVFVWGGLPALFLACLLSVLEITLSFDNAVVNAKVLTRMSALWQKRFLTWGILFAVFGTRLVLPVLIVAAAAALSPFAAAGIALSNPKEYAHLLEGAGPAISAFGGAFLLLVSLKYFFDEAKKVHWIHLVERHLARWGRFEAIEIVLVLLTMLLLGHLAEGKTSEILTAGIIGIVVFVIMQGAASAFRVEAGVAMSSSIVLFLYLNVLDSAFSLDGVVGAFAITKELPIIVAGLGIGAYFVRTLTVYLVKKKTLETLPYLEHGAHWAIFGLALSMLTEIIVPVPEAITAFIGLAFITLAYISSLRERRQ</sequence>
<accession>A0A1F6EDR3</accession>
<feature type="transmembrane region" description="Helical" evidence="1">
    <location>
        <begin position="183"/>
        <end position="204"/>
    </location>
</feature>
<evidence type="ECO:0008006" key="4">
    <source>
        <dbReference type="Google" id="ProtNLM"/>
    </source>
</evidence>
<dbReference type="InterPro" id="IPR007427">
    <property type="entry name" value="DUF475"/>
</dbReference>
<keyword evidence="1" id="KW-0472">Membrane</keyword>
<dbReference type="AlphaFoldDB" id="A0A1F6EDR3"/>
<dbReference type="PANTHER" id="PTHR30238:SF4">
    <property type="entry name" value="SLL1022 PROTEIN"/>
    <property type="match status" value="1"/>
</dbReference>
<comment type="caution">
    <text evidence="2">The sequence shown here is derived from an EMBL/GenBank/DDBJ whole genome shotgun (WGS) entry which is preliminary data.</text>
</comment>
<feature type="transmembrane region" description="Helical" evidence="1">
    <location>
        <begin position="304"/>
        <end position="321"/>
    </location>
</feature>
<keyword evidence="1" id="KW-1133">Transmembrane helix</keyword>
<evidence type="ECO:0000256" key="1">
    <source>
        <dbReference type="SAM" id="Phobius"/>
    </source>
</evidence>
<feature type="transmembrane region" description="Helical" evidence="1">
    <location>
        <begin position="279"/>
        <end position="298"/>
    </location>
</feature>
<proteinExistence type="predicted"/>
<keyword evidence="1" id="KW-0812">Transmembrane</keyword>
<reference evidence="2 3" key="1">
    <citation type="journal article" date="2016" name="Nat. Commun.">
        <title>Thousands of microbial genomes shed light on interconnected biogeochemical processes in an aquifer system.</title>
        <authorList>
            <person name="Anantharaman K."/>
            <person name="Brown C.T."/>
            <person name="Hug L.A."/>
            <person name="Sharon I."/>
            <person name="Castelle C.J."/>
            <person name="Probst A.J."/>
            <person name="Thomas B.C."/>
            <person name="Singh A."/>
            <person name="Wilkins M.J."/>
            <person name="Karaoz U."/>
            <person name="Brodie E.L."/>
            <person name="Williams K.H."/>
            <person name="Hubbard S.S."/>
            <person name="Banfield J.F."/>
        </authorList>
    </citation>
    <scope>NUCLEOTIDE SEQUENCE [LARGE SCALE GENOMIC DNA]</scope>
</reference>
<feature type="transmembrane region" description="Helical" evidence="1">
    <location>
        <begin position="5"/>
        <end position="22"/>
    </location>
</feature>
<feature type="transmembrane region" description="Helical" evidence="1">
    <location>
        <begin position="114"/>
        <end position="135"/>
    </location>
</feature>
<dbReference type="EMBL" id="MFLV01000027">
    <property type="protein sequence ID" value="OGG71342.1"/>
    <property type="molecule type" value="Genomic_DNA"/>
</dbReference>
<gene>
    <name evidence="2" type="ORF">A3A35_02230</name>
</gene>
<evidence type="ECO:0000313" key="2">
    <source>
        <dbReference type="EMBL" id="OGG71342.1"/>
    </source>
</evidence>
<name>A0A1F6EDR3_9BACT</name>
<dbReference type="Proteomes" id="UP000179115">
    <property type="component" value="Unassembled WGS sequence"/>
</dbReference>
<feature type="transmembrane region" description="Helical" evidence="1">
    <location>
        <begin position="216"/>
        <end position="240"/>
    </location>
</feature>
<evidence type="ECO:0000313" key="3">
    <source>
        <dbReference type="Proteomes" id="UP000179115"/>
    </source>
</evidence>
<feature type="transmembrane region" description="Helical" evidence="1">
    <location>
        <begin position="246"/>
        <end position="267"/>
    </location>
</feature>
<dbReference type="Pfam" id="PF04332">
    <property type="entry name" value="DUF475"/>
    <property type="match status" value="1"/>
</dbReference>
<feature type="transmembrane region" description="Helical" evidence="1">
    <location>
        <begin position="28"/>
        <end position="48"/>
    </location>
</feature>
<dbReference type="PANTHER" id="PTHR30238">
    <property type="entry name" value="MEMBRANE BOUND PREDICTED REDOX MODULATOR"/>
    <property type="match status" value="1"/>
</dbReference>
<feature type="transmembrane region" description="Helical" evidence="1">
    <location>
        <begin position="156"/>
        <end position="177"/>
    </location>
</feature>
<protein>
    <recommendedName>
        <fullName evidence="4">DUF475 domain-containing protein</fullName>
    </recommendedName>
</protein>
<organism evidence="2 3">
    <name type="scientific">Candidatus Kaiserbacteria bacterium RIFCSPLOWO2_01_FULL_51_21</name>
    <dbReference type="NCBI Taxonomy" id="1798508"/>
    <lineage>
        <taxon>Bacteria</taxon>
        <taxon>Candidatus Kaiseribacteriota</taxon>
    </lineage>
</organism>